<dbReference type="InterPro" id="IPR001633">
    <property type="entry name" value="EAL_dom"/>
</dbReference>
<dbReference type="Gene3D" id="3.20.20.450">
    <property type="entry name" value="EAL domain"/>
    <property type="match status" value="1"/>
</dbReference>
<protein>
    <recommendedName>
        <fullName evidence="2">EAL domain-containing protein</fullName>
    </recommendedName>
</protein>
<organism evidence="3 4">
    <name type="scientific">Candidatus Raskinella chloraquaticus</name>
    <dbReference type="NCBI Taxonomy" id="1951219"/>
    <lineage>
        <taxon>Bacteria</taxon>
        <taxon>Pseudomonadati</taxon>
        <taxon>Pseudomonadota</taxon>
        <taxon>Alphaproteobacteria</taxon>
        <taxon>Hyphomicrobiales</taxon>
        <taxon>Phreatobacteraceae</taxon>
        <taxon>Candidatus Raskinella</taxon>
    </lineage>
</organism>
<comment type="caution">
    <text evidence="3">The sequence shown here is derived from an EMBL/GenBank/DDBJ whole genome shotgun (WGS) entry which is preliminary data.</text>
</comment>
<evidence type="ECO:0000256" key="1">
    <source>
        <dbReference type="SAM" id="Phobius"/>
    </source>
</evidence>
<dbReference type="EMBL" id="LWDL01000017">
    <property type="protein sequence ID" value="OQW51776.1"/>
    <property type="molecule type" value="Genomic_DNA"/>
</dbReference>
<feature type="transmembrane region" description="Helical" evidence="1">
    <location>
        <begin position="57"/>
        <end position="76"/>
    </location>
</feature>
<dbReference type="InterPro" id="IPR050706">
    <property type="entry name" value="Cyclic-di-GMP_PDE-like"/>
</dbReference>
<name>A0A1W9HWF6_9HYPH</name>
<dbReference type="SMART" id="SM00052">
    <property type="entry name" value="EAL"/>
    <property type="match status" value="1"/>
</dbReference>
<sequence>MPAYEIRVRRSPWPPPSAGWRIMGFLASAVIVTAMGIISLSIGAIAFLVLRFGIESSAIFALAGFAVLIVLQFTTWRREDRKATTRTFDDLSRSNERLSRDVAMLANRIAVIETAGAVTAAQDVAALRSDLHAAQKQIGELAGMLSDQQQLLETLSAPAAADMADEPMMMAPPPAMEAAVMPQRRGRFAAMGHDEFLAMVVDAMEGGRIDLLLQPVVTLPQRKVKWYEIVYHLKNEHGEVILADDFLPAVAEAGMAGRLDSRVLFRVVHLLRRLQARNREAGVIVNFAPATFSDGDRFREIVDFLAANSALSGAIVIEMSQAAYADFGALEFESLSAIRKLGFRFSLDHVRNLRLNTRDLADRGFRLLKVPAELLLGRTDALPSDIHPADLSGLLSRYGIDLIADKIETEATVLDLLDLDLRFGQGNLFSPPRPVRADVLSEGPLVAQRAAS</sequence>
<proteinExistence type="predicted"/>
<dbReference type="PROSITE" id="PS50883">
    <property type="entry name" value="EAL"/>
    <property type="match status" value="1"/>
</dbReference>
<dbReference type="PANTHER" id="PTHR33121">
    <property type="entry name" value="CYCLIC DI-GMP PHOSPHODIESTERASE PDEF"/>
    <property type="match status" value="1"/>
</dbReference>
<reference evidence="3 4" key="1">
    <citation type="journal article" date="2017" name="Water Res.">
        <title>Comammox in drinking water systems.</title>
        <authorList>
            <person name="Wang Y."/>
            <person name="Ma L."/>
            <person name="Mao Y."/>
            <person name="Jiang X."/>
            <person name="Xia Y."/>
            <person name="Yu K."/>
            <person name="Li B."/>
            <person name="Zhang T."/>
        </authorList>
    </citation>
    <scope>NUCLEOTIDE SEQUENCE [LARGE SCALE GENOMIC DNA]</scope>
    <source>
        <strain evidence="3">SG_bin8</strain>
    </source>
</reference>
<dbReference type="PANTHER" id="PTHR33121:SF79">
    <property type="entry name" value="CYCLIC DI-GMP PHOSPHODIESTERASE PDED-RELATED"/>
    <property type="match status" value="1"/>
</dbReference>
<keyword evidence="1" id="KW-0472">Membrane</keyword>
<evidence type="ECO:0000259" key="2">
    <source>
        <dbReference type="PROSITE" id="PS50883"/>
    </source>
</evidence>
<gene>
    <name evidence="3" type="ORF">A4S15_09855</name>
</gene>
<dbReference type="Pfam" id="PF00563">
    <property type="entry name" value="EAL"/>
    <property type="match status" value="1"/>
</dbReference>
<dbReference type="CDD" id="cd01948">
    <property type="entry name" value="EAL"/>
    <property type="match status" value="1"/>
</dbReference>
<keyword evidence="1" id="KW-0812">Transmembrane</keyword>
<dbReference type="SUPFAM" id="SSF141868">
    <property type="entry name" value="EAL domain-like"/>
    <property type="match status" value="1"/>
</dbReference>
<feature type="domain" description="EAL" evidence="2">
    <location>
        <begin position="193"/>
        <end position="446"/>
    </location>
</feature>
<evidence type="ECO:0000313" key="4">
    <source>
        <dbReference type="Proteomes" id="UP000192872"/>
    </source>
</evidence>
<keyword evidence="1" id="KW-1133">Transmembrane helix</keyword>
<dbReference type="AlphaFoldDB" id="A0A1W9HWF6"/>
<dbReference type="Proteomes" id="UP000192872">
    <property type="component" value="Unassembled WGS sequence"/>
</dbReference>
<dbReference type="GO" id="GO:0071111">
    <property type="term" value="F:cyclic-guanylate-specific phosphodiesterase activity"/>
    <property type="evidence" value="ECO:0007669"/>
    <property type="project" value="InterPro"/>
</dbReference>
<evidence type="ECO:0000313" key="3">
    <source>
        <dbReference type="EMBL" id="OQW51776.1"/>
    </source>
</evidence>
<dbReference type="InterPro" id="IPR035919">
    <property type="entry name" value="EAL_sf"/>
</dbReference>
<feature type="transmembrane region" description="Helical" evidence="1">
    <location>
        <begin position="20"/>
        <end position="50"/>
    </location>
</feature>
<dbReference type="RefSeq" id="WP_376802226.1">
    <property type="nucleotide sequence ID" value="NZ_DHWE01000016.1"/>
</dbReference>
<accession>A0A1W9HWF6</accession>
<dbReference type="STRING" id="1827387.A4S15_09855"/>